<evidence type="ECO:0000313" key="8">
    <source>
        <dbReference type="Proteomes" id="UP001146067"/>
    </source>
</evidence>
<dbReference type="GO" id="GO:0045892">
    <property type="term" value="P:negative regulation of DNA-templated transcription"/>
    <property type="evidence" value="ECO:0007669"/>
    <property type="project" value="InterPro"/>
</dbReference>
<comment type="caution">
    <text evidence="7">The sequence shown here is derived from an EMBL/GenBank/DDBJ whole genome shotgun (WGS) entry which is preliminary data.</text>
</comment>
<dbReference type="InterPro" id="IPR004111">
    <property type="entry name" value="Repressor_TetR_C"/>
</dbReference>
<evidence type="ECO:0000256" key="2">
    <source>
        <dbReference type="ARBA" id="ARBA00023015"/>
    </source>
</evidence>
<dbReference type="SUPFAM" id="SSF46689">
    <property type="entry name" value="Homeodomain-like"/>
    <property type="match status" value="1"/>
</dbReference>
<evidence type="ECO:0000256" key="5">
    <source>
        <dbReference type="PROSITE-ProRule" id="PRU00335"/>
    </source>
</evidence>
<dbReference type="GO" id="GO:0046677">
    <property type="term" value="P:response to antibiotic"/>
    <property type="evidence" value="ECO:0007669"/>
    <property type="project" value="InterPro"/>
</dbReference>
<sequence length="225" mass="24460">MTTEPADPPSARGTLSREKVVRTAVAMADASGGKVPSTRKLAEQLGVQAMALYHHFRNKDALLDGMVDLVFAEVELPAEGDDWKTAMRRRAASMREALVRHPWAIALMDSRANAGMATLRHHNAVIGCLRAQGFAVAGAAHAFSLLDAYIYGFVLQELALPFESPGDLQEVAAPILEQAAAEGFPHLAELAVEHALKPGYDYADEFWIGLDLILDGLEQRRGTWT</sequence>
<keyword evidence="3 5" id="KW-0238">DNA-binding</keyword>
<dbReference type="Pfam" id="PF00440">
    <property type="entry name" value="TetR_N"/>
    <property type="match status" value="1"/>
</dbReference>
<evidence type="ECO:0000256" key="3">
    <source>
        <dbReference type="ARBA" id="ARBA00023125"/>
    </source>
</evidence>
<keyword evidence="2" id="KW-0805">Transcription regulation</keyword>
<dbReference type="InterPro" id="IPR050109">
    <property type="entry name" value="HTH-type_TetR-like_transc_reg"/>
</dbReference>
<evidence type="ECO:0000259" key="6">
    <source>
        <dbReference type="PROSITE" id="PS50977"/>
    </source>
</evidence>
<dbReference type="PROSITE" id="PS50977">
    <property type="entry name" value="HTH_TETR_2"/>
    <property type="match status" value="1"/>
</dbReference>
<dbReference type="Proteomes" id="UP001146067">
    <property type="component" value="Unassembled WGS sequence"/>
</dbReference>
<evidence type="ECO:0000313" key="7">
    <source>
        <dbReference type="EMBL" id="MDA1358529.1"/>
    </source>
</evidence>
<dbReference type="InterPro" id="IPR036271">
    <property type="entry name" value="Tet_transcr_reg_TetR-rel_C_sf"/>
</dbReference>
<name>A0A9X3SQ44_9ACTN</name>
<feature type="DNA-binding region" description="H-T-H motif" evidence="5">
    <location>
        <begin position="37"/>
        <end position="56"/>
    </location>
</feature>
<dbReference type="EMBL" id="JAPZVP010000002">
    <property type="protein sequence ID" value="MDA1358529.1"/>
    <property type="molecule type" value="Genomic_DNA"/>
</dbReference>
<dbReference type="SUPFAM" id="SSF48498">
    <property type="entry name" value="Tetracyclin repressor-like, C-terminal domain"/>
    <property type="match status" value="1"/>
</dbReference>
<organism evidence="7 8">
    <name type="scientific">Glycomyces luteolus</name>
    <dbReference type="NCBI Taxonomy" id="2670330"/>
    <lineage>
        <taxon>Bacteria</taxon>
        <taxon>Bacillati</taxon>
        <taxon>Actinomycetota</taxon>
        <taxon>Actinomycetes</taxon>
        <taxon>Glycomycetales</taxon>
        <taxon>Glycomycetaceae</taxon>
        <taxon>Glycomyces</taxon>
    </lineage>
</organism>
<dbReference type="RefSeq" id="WP_270108336.1">
    <property type="nucleotide sequence ID" value="NZ_JAPZVP010000002.1"/>
</dbReference>
<accession>A0A9X3SQ44</accession>
<evidence type="ECO:0000256" key="4">
    <source>
        <dbReference type="ARBA" id="ARBA00023163"/>
    </source>
</evidence>
<gene>
    <name evidence="7" type="ORF">O1R50_02785</name>
</gene>
<feature type="domain" description="HTH tetR-type" evidence="6">
    <location>
        <begin position="14"/>
        <end position="74"/>
    </location>
</feature>
<keyword evidence="4" id="KW-0804">Transcription</keyword>
<dbReference type="GO" id="GO:0003700">
    <property type="term" value="F:DNA-binding transcription factor activity"/>
    <property type="evidence" value="ECO:0007669"/>
    <property type="project" value="TreeGrafter"/>
</dbReference>
<dbReference type="PANTHER" id="PTHR30055:SF151">
    <property type="entry name" value="TRANSCRIPTIONAL REGULATORY PROTEIN"/>
    <property type="match status" value="1"/>
</dbReference>
<dbReference type="Gene3D" id="1.10.357.10">
    <property type="entry name" value="Tetracycline Repressor, domain 2"/>
    <property type="match status" value="1"/>
</dbReference>
<keyword evidence="8" id="KW-1185">Reference proteome</keyword>
<reference evidence="7" key="1">
    <citation type="submission" date="2022-12" db="EMBL/GenBank/DDBJ databases">
        <title>Gycomyces niveus sp.nov.,a novel actinomycete isolated from soil in Shouguan.</title>
        <authorList>
            <person name="Yang X."/>
        </authorList>
    </citation>
    <scope>NUCLEOTIDE SEQUENCE</scope>
    <source>
        <strain evidence="7">NEAU-A15</strain>
    </source>
</reference>
<dbReference type="PANTHER" id="PTHR30055">
    <property type="entry name" value="HTH-TYPE TRANSCRIPTIONAL REGULATOR RUTR"/>
    <property type="match status" value="1"/>
</dbReference>
<dbReference type="AlphaFoldDB" id="A0A9X3SQ44"/>
<dbReference type="InterPro" id="IPR003012">
    <property type="entry name" value="Tet_transcr_reg_TetR"/>
</dbReference>
<evidence type="ECO:0000256" key="1">
    <source>
        <dbReference type="ARBA" id="ARBA00022491"/>
    </source>
</evidence>
<dbReference type="Pfam" id="PF02909">
    <property type="entry name" value="TetR_C_1"/>
    <property type="match status" value="1"/>
</dbReference>
<dbReference type="GO" id="GO:0000976">
    <property type="term" value="F:transcription cis-regulatory region binding"/>
    <property type="evidence" value="ECO:0007669"/>
    <property type="project" value="TreeGrafter"/>
</dbReference>
<keyword evidence="1" id="KW-0678">Repressor</keyword>
<proteinExistence type="predicted"/>
<dbReference type="InterPro" id="IPR001647">
    <property type="entry name" value="HTH_TetR"/>
</dbReference>
<dbReference type="InterPro" id="IPR009057">
    <property type="entry name" value="Homeodomain-like_sf"/>
</dbReference>
<dbReference type="PRINTS" id="PR00400">
    <property type="entry name" value="TETREPRESSOR"/>
</dbReference>
<protein>
    <submittedName>
        <fullName evidence="7">TetR/AcrR family transcriptional regulator</fullName>
    </submittedName>
</protein>
<dbReference type="Gene3D" id="1.10.10.60">
    <property type="entry name" value="Homeodomain-like"/>
    <property type="match status" value="1"/>
</dbReference>